<dbReference type="EMBL" id="MGEP01000005">
    <property type="protein sequence ID" value="OGL87493.1"/>
    <property type="molecule type" value="Genomic_DNA"/>
</dbReference>
<keyword evidence="1" id="KW-1277">Toxin-antitoxin system</keyword>
<evidence type="ECO:0000313" key="2">
    <source>
        <dbReference type="EMBL" id="OGL87493.1"/>
    </source>
</evidence>
<comment type="caution">
    <text evidence="2">The sequence shown here is derived from an EMBL/GenBank/DDBJ whole genome shotgun (WGS) entry which is preliminary data.</text>
</comment>
<dbReference type="NCBIfam" id="TIGR02385">
    <property type="entry name" value="RelE_StbE"/>
    <property type="match status" value="1"/>
</dbReference>
<evidence type="ECO:0008006" key="4">
    <source>
        <dbReference type="Google" id="ProtNLM"/>
    </source>
</evidence>
<reference evidence="2 3" key="1">
    <citation type="journal article" date="2016" name="Nat. Commun.">
        <title>Thousands of microbial genomes shed light on interconnected biogeochemical processes in an aquifer system.</title>
        <authorList>
            <person name="Anantharaman K."/>
            <person name="Brown C.T."/>
            <person name="Hug L.A."/>
            <person name="Sharon I."/>
            <person name="Castelle C.J."/>
            <person name="Probst A.J."/>
            <person name="Thomas B.C."/>
            <person name="Singh A."/>
            <person name="Wilkins M.J."/>
            <person name="Karaoz U."/>
            <person name="Brodie E.L."/>
            <person name="Williams K.H."/>
            <person name="Hubbard S.S."/>
            <person name="Banfield J.F."/>
        </authorList>
    </citation>
    <scope>NUCLEOTIDE SEQUENCE [LARGE SCALE GENOMIC DNA]</scope>
</reference>
<dbReference type="STRING" id="1802407.A3I40_02325"/>
<evidence type="ECO:0000256" key="1">
    <source>
        <dbReference type="ARBA" id="ARBA00022649"/>
    </source>
</evidence>
<name>A0A1F7VAQ1_9BACT</name>
<sequence>MNIVLHKDFIKAYKKLRSAQREKFKERRNLFLENPFHPILHNHSLQGRFYGYRSINVAGDLRVIYKMISEDTCLFVTIDTHSNLYQ</sequence>
<dbReference type="SUPFAM" id="SSF143011">
    <property type="entry name" value="RelE-like"/>
    <property type="match status" value="1"/>
</dbReference>
<dbReference type="InterPro" id="IPR035093">
    <property type="entry name" value="RelE/ParE_toxin_dom_sf"/>
</dbReference>
<gene>
    <name evidence="2" type="ORF">A3I40_02325</name>
</gene>
<dbReference type="InterPro" id="IPR004386">
    <property type="entry name" value="Toxin_YafQ-like"/>
</dbReference>
<dbReference type="AlphaFoldDB" id="A0A1F7VAQ1"/>
<accession>A0A1F7VAQ1</accession>
<dbReference type="Pfam" id="PF15738">
    <property type="entry name" value="YafQ_toxin"/>
    <property type="match status" value="1"/>
</dbReference>
<dbReference type="InterPro" id="IPR007712">
    <property type="entry name" value="RelE/ParE_toxin"/>
</dbReference>
<proteinExistence type="predicted"/>
<organism evidence="2 3">
    <name type="scientific">Candidatus Uhrbacteria bacterium RIFCSPLOWO2_02_FULL_48_12</name>
    <dbReference type="NCBI Taxonomy" id="1802407"/>
    <lineage>
        <taxon>Bacteria</taxon>
        <taxon>Candidatus Uhriibacteriota</taxon>
    </lineage>
</organism>
<protein>
    <recommendedName>
        <fullName evidence="4">Plasmid stabilization protein</fullName>
    </recommendedName>
</protein>
<dbReference type="Proteomes" id="UP000178723">
    <property type="component" value="Unassembled WGS sequence"/>
</dbReference>
<evidence type="ECO:0000313" key="3">
    <source>
        <dbReference type="Proteomes" id="UP000178723"/>
    </source>
</evidence>
<dbReference type="Gene3D" id="3.30.2310.20">
    <property type="entry name" value="RelE-like"/>
    <property type="match status" value="1"/>
</dbReference>